<feature type="region of interest" description="Disordered" evidence="1">
    <location>
        <begin position="1"/>
        <end position="25"/>
    </location>
</feature>
<dbReference type="Proteomes" id="UP001185792">
    <property type="component" value="Unassembled WGS sequence"/>
</dbReference>
<name>A0ABU4EXP8_WILMA</name>
<evidence type="ECO:0000313" key="2">
    <source>
        <dbReference type="EMBL" id="MDV7136029.1"/>
    </source>
</evidence>
<evidence type="ECO:0000313" key="3">
    <source>
        <dbReference type="Proteomes" id="UP001185792"/>
    </source>
</evidence>
<comment type="caution">
    <text evidence="2">The sequence shown here is derived from an EMBL/GenBank/DDBJ whole genome shotgun (WGS) entry which is preliminary data.</text>
</comment>
<dbReference type="RefSeq" id="WP_317714203.1">
    <property type="nucleotide sequence ID" value="NZ_JAWLUM010000003.1"/>
</dbReference>
<accession>A0ABU4EXP8</accession>
<organism evidence="2 3">
    <name type="scientific">Williamsia marianensis</name>
    <dbReference type="NCBI Taxonomy" id="85044"/>
    <lineage>
        <taxon>Bacteria</taxon>
        <taxon>Bacillati</taxon>
        <taxon>Actinomycetota</taxon>
        <taxon>Actinomycetes</taxon>
        <taxon>Mycobacteriales</taxon>
        <taxon>Nocardiaceae</taxon>
        <taxon>Williamsia</taxon>
    </lineage>
</organism>
<sequence length="49" mass="5673">MAETTTDWRDPAQLRLSADARHSDGSYVYDDAEARRRERAAQRHGDVLR</sequence>
<feature type="compositionally biased region" description="Basic and acidic residues" evidence="1">
    <location>
        <begin position="1"/>
        <end position="24"/>
    </location>
</feature>
<proteinExistence type="predicted"/>
<reference evidence="2 3" key="1">
    <citation type="submission" date="2023-10" db="EMBL/GenBank/DDBJ databases">
        <title>Development of a sustainable strategy for remediation of hydrocarbon-contaminated territories based on the waste exchange concept.</title>
        <authorList>
            <person name="Krivoruchko A."/>
        </authorList>
    </citation>
    <scope>NUCLEOTIDE SEQUENCE [LARGE SCALE GENOMIC DNA]</scope>
    <source>
        <strain evidence="2 3">IEGM 1236</strain>
    </source>
</reference>
<dbReference type="EMBL" id="JAWLUM010000003">
    <property type="protein sequence ID" value="MDV7136029.1"/>
    <property type="molecule type" value="Genomic_DNA"/>
</dbReference>
<gene>
    <name evidence="2" type="ORF">R4198_20195</name>
</gene>
<evidence type="ECO:0000256" key="1">
    <source>
        <dbReference type="SAM" id="MobiDB-lite"/>
    </source>
</evidence>
<keyword evidence="3" id="KW-1185">Reference proteome</keyword>
<protein>
    <submittedName>
        <fullName evidence="2">Uncharacterized protein</fullName>
    </submittedName>
</protein>